<dbReference type="AlphaFoldDB" id="A0A5E4PLH5"/>
<dbReference type="GO" id="GO:0009306">
    <property type="term" value="P:protein secretion"/>
    <property type="evidence" value="ECO:0007669"/>
    <property type="project" value="InterPro"/>
</dbReference>
<reference evidence="8 9" key="1">
    <citation type="submission" date="2019-08" db="EMBL/GenBank/DDBJ databases">
        <authorList>
            <person name="Guy L."/>
        </authorList>
    </citation>
    <scope>NUCLEOTIDE SEQUENCE [LARGE SCALE GENOMIC DNA]</scope>
    <source>
        <strain evidence="8 9">SGT-108</strain>
    </source>
</reference>
<evidence type="ECO:0000256" key="5">
    <source>
        <dbReference type="ARBA" id="ARBA00022989"/>
    </source>
</evidence>
<comment type="similarity">
    <text evidence="2">Belongs to the FliQ/MopD/SpaQ family.</text>
</comment>
<dbReference type="Proteomes" id="UP000324194">
    <property type="component" value="Chromosome 2"/>
</dbReference>
<evidence type="ECO:0000313" key="9">
    <source>
        <dbReference type="Proteomes" id="UP000324194"/>
    </source>
</evidence>
<sequence length="89" mass="10348">MNDLHMLNAMQQMLYYTMIAVCIITIPTLIVGLIVSIIQAATQINEMTMTFIPKMLVMFTLLFILSPWLMHQLVLIMRQFLTNLPAYIR</sequence>
<dbReference type="PRINTS" id="PR00952">
    <property type="entry name" value="TYPE3IMQPROT"/>
</dbReference>
<dbReference type="PANTHER" id="PTHR34040:SF2">
    <property type="entry name" value="FLAGELLAR BIOSYNTHETIC PROTEIN FLIQ"/>
    <property type="match status" value="1"/>
</dbReference>
<comment type="subcellular location">
    <subcellularLocation>
        <location evidence="1">Cell membrane</location>
        <topology evidence="1">Multi-pass membrane protein</topology>
    </subcellularLocation>
</comment>
<accession>A0A5E4PLH5</accession>
<evidence type="ECO:0000256" key="6">
    <source>
        <dbReference type="ARBA" id="ARBA00023136"/>
    </source>
</evidence>
<dbReference type="GO" id="GO:0005886">
    <property type="term" value="C:plasma membrane"/>
    <property type="evidence" value="ECO:0007669"/>
    <property type="project" value="UniProtKB-SubCell"/>
</dbReference>
<dbReference type="OrthoDB" id="9806440at2"/>
<dbReference type="PIRSF" id="PIRSF004669">
    <property type="entry name" value="FliQ"/>
    <property type="match status" value="1"/>
</dbReference>
<keyword evidence="8" id="KW-0282">Flagellum</keyword>
<dbReference type="KEGG" id="asip:AQUSIP_24390"/>
<keyword evidence="5 7" id="KW-1133">Transmembrane helix</keyword>
<evidence type="ECO:0000256" key="3">
    <source>
        <dbReference type="ARBA" id="ARBA00022475"/>
    </source>
</evidence>
<keyword evidence="4 7" id="KW-0812">Transmembrane</keyword>
<dbReference type="RefSeq" id="WP_148340508.1">
    <property type="nucleotide sequence ID" value="NZ_LR699120.1"/>
</dbReference>
<dbReference type="EMBL" id="LR699120">
    <property type="protein sequence ID" value="VVC77112.1"/>
    <property type="molecule type" value="Genomic_DNA"/>
</dbReference>
<keyword evidence="6 7" id="KW-0472">Membrane</keyword>
<evidence type="ECO:0000313" key="8">
    <source>
        <dbReference type="EMBL" id="VVC77112.1"/>
    </source>
</evidence>
<dbReference type="PANTHER" id="PTHR34040">
    <property type="entry name" value="FLAGELLAR BIOSYNTHETIC PROTEIN FLIQ"/>
    <property type="match status" value="1"/>
</dbReference>
<evidence type="ECO:0000256" key="4">
    <source>
        <dbReference type="ARBA" id="ARBA00022692"/>
    </source>
</evidence>
<keyword evidence="8" id="KW-0966">Cell projection</keyword>
<evidence type="ECO:0000256" key="2">
    <source>
        <dbReference type="ARBA" id="ARBA00006156"/>
    </source>
</evidence>
<keyword evidence="8" id="KW-0969">Cilium</keyword>
<feature type="transmembrane region" description="Helical" evidence="7">
    <location>
        <begin position="51"/>
        <end position="70"/>
    </location>
</feature>
<evidence type="ECO:0000256" key="1">
    <source>
        <dbReference type="ARBA" id="ARBA00004651"/>
    </source>
</evidence>
<feature type="transmembrane region" description="Helical" evidence="7">
    <location>
        <begin position="14"/>
        <end position="39"/>
    </location>
</feature>
<evidence type="ECO:0000256" key="7">
    <source>
        <dbReference type="SAM" id="Phobius"/>
    </source>
</evidence>
<dbReference type="InterPro" id="IPR002191">
    <property type="entry name" value="Bac_export_3"/>
</dbReference>
<gene>
    <name evidence="8" type="primary">fliQ</name>
    <name evidence="8" type="ORF">AQUSIP_24390</name>
</gene>
<organism evidence="8 9">
    <name type="scientific">Aquicella siphonis</name>
    <dbReference type="NCBI Taxonomy" id="254247"/>
    <lineage>
        <taxon>Bacteria</taxon>
        <taxon>Pseudomonadati</taxon>
        <taxon>Pseudomonadota</taxon>
        <taxon>Gammaproteobacteria</taxon>
        <taxon>Legionellales</taxon>
        <taxon>Coxiellaceae</taxon>
        <taxon>Aquicella</taxon>
    </lineage>
</organism>
<keyword evidence="9" id="KW-1185">Reference proteome</keyword>
<dbReference type="Pfam" id="PF01313">
    <property type="entry name" value="Bac_export_3"/>
    <property type="match status" value="1"/>
</dbReference>
<keyword evidence="3" id="KW-1003">Cell membrane</keyword>
<protein>
    <submittedName>
        <fullName evidence="8">Flagellar biosynthetic protein FliQ</fullName>
    </submittedName>
</protein>
<name>A0A5E4PLH5_9COXI</name>
<proteinExistence type="inferred from homology"/>